<reference evidence="4 5" key="1">
    <citation type="submission" date="2024-08" db="EMBL/GenBank/DDBJ databases">
        <authorList>
            <person name="Cucini C."/>
            <person name="Frati F."/>
        </authorList>
    </citation>
    <scope>NUCLEOTIDE SEQUENCE [LARGE SCALE GENOMIC DNA]</scope>
</reference>
<keyword evidence="2" id="KW-0812">Transmembrane</keyword>
<dbReference type="EMBL" id="CAXLJM020000036">
    <property type="protein sequence ID" value="CAL8104983.1"/>
    <property type="molecule type" value="Genomic_DNA"/>
</dbReference>
<feature type="compositionally biased region" description="Basic and acidic residues" evidence="1">
    <location>
        <begin position="270"/>
        <end position="279"/>
    </location>
</feature>
<sequence>MRRSQFFKVLTVLVLVAVGGESSSLRPSPAQLMQLENSTEFTKPDPSSINNLYAEVPNVTTVDPFPGGESNITVAYQEQYRIVQNVFGNRIAFVVSTIPIIILIIIFVMAKLNDRGYIRRLAAHEHHPSMPESQTPSQTPVKSSNSTPNQLCQSNLNNVNNASKKSGGSCKANRLLQLDRTSIIRNNLLLAANRRMGYDLTEDDFSSSDDEQTVVTHNLVRPEYTFTAVGTDLPEDMKSEVDNYNREHQIGYQTSMSQDNDDEAQSLKKSKLDPISEDD</sequence>
<comment type="caution">
    <text evidence="4">The sequence shown here is derived from an EMBL/GenBank/DDBJ whole genome shotgun (WGS) entry which is preliminary data.</text>
</comment>
<proteinExistence type="predicted"/>
<keyword evidence="2" id="KW-0472">Membrane</keyword>
<keyword evidence="3" id="KW-0732">Signal</keyword>
<feature type="transmembrane region" description="Helical" evidence="2">
    <location>
        <begin position="91"/>
        <end position="110"/>
    </location>
</feature>
<evidence type="ECO:0000313" key="5">
    <source>
        <dbReference type="Proteomes" id="UP001642540"/>
    </source>
</evidence>
<accession>A0ABP1QJ33</accession>
<feature type="region of interest" description="Disordered" evidence="1">
    <location>
        <begin position="241"/>
        <end position="279"/>
    </location>
</feature>
<evidence type="ECO:0000256" key="2">
    <source>
        <dbReference type="SAM" id="Phobius"/>
    </source>
</evidence>
<keyword evidence="2" id="KW-1133">Transmembrane helix</keyword>
<dbReference type="Proteomes" id="UP001642540">
    <property type="component" value="Unassembled WGS sequence"/>
</dbReference>
<feature type="compositionally biased region" description="Polar residues" evidence="1">
    <location>
        <begin position="131"/>
        <end position="166"/>
    </location>
</feature>
<evidence type="ECO:0000256" key="3">
    <source>
        <dbReference type="SAM" id="SignalP"/>
    </source>
</evidence>
<evidence type="ECO:0000313" key="4">
    <source>
        <dbReference type="EMBL" id="CAL8104983.1"/>
    </source>
</evidence>
<keyword evidence="5" id="KW-1185">Reference proteome</keyword>
<gene>
    <name evidence="4" type="ORF">ODALV1_LOCUS11920</name>
</gene>
<protein>
    <submittedName>
        <fullName evidence="4">Uncharacterized protein</fullName>
    </submittedName>
</protein>
<name>A0ABP1QJ33_9HEXA</name>
<feature type="chain" id="PRO_5045242594" evidence="3">
    <location>
        <begin position="23"/>
        <end position="279"/>
    </location>
</feature>
<feature type="region of interest" description="Disordered" evidence="1">
    <location>
        <begin position="126"/>
        <end position="169"/>
    </location>
</feature>
<evidence type="ECO:0000256" key="1">
    <source>
        <dbReference type="SAM" id="MobiDB-lite"/>
    </source>
</evidence>
<organism evidence="4 5">
    <name type="scientific">Orchesella dallaii</name>
    <dbReference type="NCBI Taxonomy" id="48710"/>
    <lineage>
        <taxon>Eukaryota</taxon>
        <taxon>Metazoa</taxon>
        <taxon>Ecdysozoa</taxon>
        <taxon>Arthropoda</taxon>
        <taxon>Hexapoda</taxon>
        <taxon>Collembola</taxon>
        <taxon>Entomobryomorpha</taxon>
        <taxon>Entomobryoidea</taxon>
        <taxon>Orchesellidae</taxon>
        <taxon>Orchesellinae</taxon>
        <taxon>Orchesella</taxon>
    </lineage>
</organism>
<feature type="signal peptide" evidence="3">
    <location>
        <begin position="1"/>
        <end position="22"/>
    </location>
</feature>